<organism evidence="1 2">
    <name type="scientific">Hexamita inflata</name>
    <dbReference type="NCBI Taxonomy" id="28002"/>
    <lineage>
        <taxon>Eukaryota</taxon>
        <taxon>Metamonada</taxon>
        <taxon>Diplomonadida</taxon>
        <taxon>Hexamitidae</taxon>
        <taxon>Hexamitinae</taxon>
        <taxon>Hexamita</taxon>
    </lineage>
</organism>
<sequence>MQQDIHVTVLFRDTTLNCLYARKLYISVYISYNQNKAVINYNYFDLRLNNIADNIAELINDAEKLKYQLLPFIYHIIQILRPPPNMKQTIQNQVANDVEDTTPHQPSETRQPCADATLGGPSVLIETLINQDFDNGTNIFTVDQQQSNEICQDFLQGKLNDENLQSPTMDHNQEIKAIDLPLPQDAQNGQIQDNIQEITAQTQSYTKSSSNTKHEIFEVVFYQRMCLLFPIIYFVNVRAAIIHHKQFCYENHTKIQLNFEAIGKTCGMTAPQARNALETIKQKHLDPLDPEIKQQLKEKIEQLWETTKDEEIKAEIEQQFKFSTQFNINLKSIENFINAQLRKMRGNK</sequence>
<reference evidence="1 2" key="1">
    <citation type="submission" date="2024-07" db="EMBL/GenBank/DDBJ databases">
        <authorList>
            <person name="Akdeniz Z."/>
        </authorList>
    </citation>
    <scope>NUCLEOTIDE SEQUENCE [LARGE SCALE GENOMIC DNA]</scope>
</reference>
<comment type="caution">
    <text evidence="1">The sequence shown here is derived from an EMBL/GenBank/DDBJ whole genome shotgun (WGS) entry which is preliminary data.</text>
</comment>
<accession>A0ABP1JHP7</accession>
<name>A0ABP1JHP7_9EUKA</name>
<dbReference type="EMBL" id="CAXDID020000141">
    <property type="protein sequence ID" value="CAL6039125.1"/>
    <property type="molecule type" value="Genomic_DNA"/>
</dbReference>
<keyword evidence="2" id="KW-1185">Reference proteome</keyword>
<protein>
    <submittedName>
        <fullName evidence="1">Hypothetical_protein</fullName>
    </submittedName>
</protein>
<proteinExistence type="predicted"/>
<dbReference type="Proteomes" id="UP001642409">
    <property type="component" value="Unassembled WGS sequence"/>
</dbReference>
<evidence type="ECO:0000313" key="2">
    <source>
        <dbReference type="Proteomes" id="UP001642409"/>
    </source>
</evidence>
<gene>
    <name evidence="1" type="ORF">HINF_LOCUS37705</name>
</gene>
<evidence type="ECO:0000313" key="1">
    <source>
        <dbReference type="EMBL" id="CAL6039125.1"/>
    </source>
</evidence>